<dbReference type="Pfam" id="PF00932">
    <property type="entry name" value="LTD"/>
    <property type="match status" value="1"/>
</dbReference>
<keyword evidence="5" id="KW-1185">Reference proteome</keyword>
<dbReference type="InterPro" id="IPR001322">
    <property type="entry name" value="Lamin_tail_dom"/>
</dbReference>
<name>A0A3Q9IRM0_9BACT</name>
<dbReference type="KEGG" id="buy:D8S85_01930"/>
<sequence>MKKLLLFATILTLGFSACVEDKPYEGPASISDVAYTPTTVTSNDDVTVTAKITDLNGVASAKVQYKIGDGNYTSVNMTADKNIYTGIIPQQANEAEVTFYVEAVNKAGITTKSQEKKYTVGAAAIDYTKLVLNELNSSGSDAEKYIELYNNSDVEIDLEGVTINKDEELTWTGKSGQKIAPQGYFVILGAKGSTPDGFNSGFSGKKSVLVELFAPDGSLLDTFKRGEKGTGWGNQTLTDVTKTSTPSFSRCPNGTGAWKLAEGTQGSKNPDTGVDMPD</sequence>
<dbReference type="Gene3D" id="2.60.40.1260">
    <property type="entry name" value="Lamin Tail domain"/>
    <property type="match status" value="1"/>
</dbReference>
<evidence type="ECO:0000259" key="3">
    <source>
        <dbReference type="PROSITE" id="PS51841"/>
    </source>
</evidence>
<dbReference type="OrthoDB" id="1409865at2"/>
<proteinExistence type="predicted"/>
<evidence type="ECO:0000313" key="5">
    <source>
        <dbReference type="Proteomes" id="UP000270673"/>
    </source>
</evidence>
<dbReference type="PROSITE" id="PS51841">
    <property type="entry name" value="LTD"/>
    <property type="match status" value="1"/>
</dbReference>
<dbReference type="Proteomes" id="UP000270673">
    <property type="component" value="Chromosome"/>
</dbReference>
<protein>
    <submittedName>
        <fullName evidence="4">Lamin tail domain-containing protein</fullName>
    </submittedName>
</protein>
<dbReference type="SUPFAM" id="SSF74853">
    <property type="entry name" value="Lamin A/C globular tail domain"/>
    <property type="match status" value="1"/>
</dbReference>
<feature type="compositionally biased region" description="Polar residues" evidence="1">
    <location>
        <begin position="243"/>
        <end position="252"/>
    </location>
</feature>
<dbReference type="InterPro" id="IPR013783">
    <property type="entry name" value="Ig-like_fold"/>
</dbReference>
<gene>
    <name evidence="4" type="ORF">D8S85_01930</name>
</gene>
<keyword evidence="2" id="KW-0732">Signal</keyword>
<dbReference type="RefSeq" id="WP_106624553.1">
    <property type="nucleotide sequence ID" value="NZ_CP032819.1"/>
</dbReference>
<feature type="region of interest" description="Disordered" evidence="1">
    <location>
        <begin position="243"/>
        <end position="278"/>
    </location>
</feature>
<dbReference type="InterPro" id="IPR036415">
    <property type="entry name" value="Lamin_tail_dom_sf"/>
</dbReference>
<evidence type="ECO:0000313" key="4">
    <source>
        <dbReference type="EMBL" id="AZS28431.1"/>
    </source>
</evidence>
<dbReference type="EMBL" id="CP032819">
    <property type="protein sequence ID" value="AZS28431.1"/>
    <property type="molecule type" value="Genomic_DNA"/>
</dbReference>
<feature type="signal peptide" evidence="2">
    <location>
        <begin position="1"/>
        <end position="19"/>
    </location>
</feature>
<reference evidence="4 5" key="1">
    <citation type="submission" date="2018-10" db="EMBL/GenBank/DDBJ databases">
        <title>Butyricimonas faecalis sp. nov., isolated from human faeces and emended description of the genus Butyricimonas.</title>
        <authorList>
            <person name="Le Roy T."/>
            <person name="Van der Smissen P."/>
            <person name="Paquot A."/>
            <person name="Delzenne N."/>
            <person name="Muccioli G."/>
            <person name="Collet J.-F."/>
            <person name="Cani P.D."/>
        </authorList>
    </citation>
    <scope>NUCLEOTIDE SEQUENCE [LARGE SCALE GENOMIC DNA]</scope>
    <source>
        <strain evidence="4 5">H184</strain>
    </source>
</reference>
<dbReference type="AlphaFoldDB" id="A0A3Q9IRM0"/>
<dbReference type="PROSITE" id="PS51257">
    <property type="entry name" value="PROKAR_LIPOPROTEIN"/>
    <property type="match status" value="1"/>
</dbReference>
<accession>A0A3Q9IRM0</accession>
<organism evidence="4 5">
    <name type="scientific">Butyricimonas faecalis</name>
    <dbReference type="NCBI Taxonomy" id="2093856"/>
    <lineage>
        <taxon>Bacteria</taxon>
        <taxon>Pseudomonadati</taxon>
        <taxon>Bacteroidota</taxon>
        <taxon>Bacteroidia</taxon>
        <taxon>Bacteroidales</taxon>
        <taxon>Odoribacteraceae</taxon>
        <taxon>Butyricimonas</taxon>
    </lineage>
</organism>
<feature type="domain" description="LTD" evidence="3">
    <location>
        <begin position="111"/>
        <end position="247"/>
    </location>
</feature>
<feature type="chain" id="PRO_5018633172" evidence="2">
    <location>
        <begin position="20"/>
        <end position="278"/>
    </location>
</feature>
<evidence type="ECO:0000256" key="2">
    <source>
        <dbReference type="SAM" id="SignalP"/>
    </source>
</evidence>
<dbReference type="Gene3D" id="2.60.40.10">
    <property type="entry name" value="Immunoglobulins"/>
    <property type="match status" value="1"/>
</dbReference>
<evidence type="ECO:0000256" key="1">
    <source>
        <dbReference type="SAM" id="MobiDB-lite"/>
    </source>
</evidence>